<name>A0A841Q3P9_9BACI</name>
<evidence type="ECO:0000256" key="1">
    <source>
        <dbReference type="SAM" id="Phobius"/>
    </source>
</evidence>
<dbReference type="Pfam" id="PF14256">
    <property type="entry name" value="YwiC"/>
    <property type="match status" value="1"/>
</dbReference>
<keyword evidence="1" id="KW-0472">Membrane</keyword>
<dbReference type="InterPro" id="IPR025576">
    <property type="entry name" value="YwiC"/>
</dbReference>
<gene>
    <name evidence="2" type="ORF">HNQ94_001477</name>
</gene>
<dbReference type="RefSeq" id="WP_174495848.1">
    <property type="nucleotide sequence ID" value="NZ_CADDWK010000004.1"/>
</dbReference>
<dbReference type="AlphaFoldDB" id="A0A841Q3P9"/>
<keyword evidence="1" id="KW-1133">Transmembrane helix</keyword>
<dbReference type="Proteomes" id="UP000581688">
    <property type="component" value="Unassembled WGS sequence"/>
</dbReference>
<keyword evidence="3" id="KW-1185">Reference proteome</keyword>
<organism evidence="2 3">
    <name type="scientific">Salirhabdus euzebyi</name>
    <dbReference type="NCBI Taxonomy" id="394506"/>
    <lineage>
        <taxon>Bacteria</taxon>
        <taxon>Bacillati</taxon>
        <taxon>Bacillota</taxon>
        <taxon>Bacilli</taxon>
        <taxon>Bacillales</taxon>
        <taxon>Bacillaceae</taxon>
        <taxon>Salirhabdus</taxon>
    </lineage>
</organism>
<reference evidence="2 3" key="1">
    <citation type="submission" date="2020-08" db="EMBL/GenBank/DDBJ databases">
        <title>Genomic Encyclopedia of Type Strains, Phase IV (KMG-IV): sequencing the most valuable type-strain genomes for metagenomic binning, comparative biology and taxonomic classification.</title>
        <authorList>
            <person name="Goeker M."/>
        </authorList>
    </citation>
    <scope>NUCLEOTIDE SEQUENCE [LARGE SCALE GENOMIC DNA]</scope>
    <source>
        <strain evidence="2 3">DSM 19612</strain>
    </source>
</reference>
<feature type="transmembrane region" description="Helical" evidence="1">
    <location>
        <begin position="221"/>
        <end position="239"/>
    </location>
</feature>
<evidence type="ECO:0000313" key="3">
    <source>
        <dbReference type="Proteomes" id="UP000581688"/>
    </source>
</evidence>
<feature type="transmembrane region" description="Helical" evidence="1">
    <location>
        <begin position="37"/>
        <end position="55"/>
    </location>
</feature>
<sequence>MKGKLFIPKQHGAWAMLLLPFLLGISASEFHWLHIPLFIAWISLYLATYPFLLLLKKRKVAFYRKWFIRYFAIALLFGLPVLLINPFLFVIAGMMVPFFMINMYFSKKKKDRAFLNDLSAIMAFSLGGAVTYYIAEGVLRSEVWLIWLLSVLFFTGSTFFVKSLIREKKNPAFRWMSWSFHLFVVVLLVGTKDWYLVIAFIPSLIRAIAFYGKNLRPMHTGIIEIVNSIIVLVLVGLHLNL</sequence>
<feature type="transmembrane region" description="Helical" evidence="1">
    <location>
        <begin position="67"/>
        <end position="83"/>
    </location>
</feature>
<feature type="transmembrane region" description="Helical" evidence="1">
    <location>
        <begin position="89"/>
        <end position="106"/>
    </location>
</feature>
<feature type="transmembrane region" description="Helical" evidence="1">
    <location>
        <begin position="118"/>
        <end position="135"/>
    </location>
</feature>
<accession>A0A841Q3P9</accession>
<dbReference type="EMBL" id="JACHGH010000004">
    <property type="protein sequence ID" value="MBB6453029.1"/>
    <property type="molecule type" value="Genomic_DNA"/>
</dbReference>
<protein>
    <submittedName>
        <fullName evidence="2">Magnesium-transporting ATPase (P-type)</fullName>
    </submittedName>
</protein>
<feature type="transmembrane region" description="Helical" evidence="1">
    <location>
        <begin position="141"/>
        <end position="160"/>
    </location>
</feature>
<keyword evidence="1" id="KW-0812">Transmembrane</keyword>
<evidence type="ECO:0000313" key="2">
    <source>
        <dbReference type="EMBL" id="MBB6453029.1"/>
    </source>
</evidence>
<comment type="caution">
    <text evidence="2">The sequence shown here is derived from an EMBL/GenBank/DDBJ whole genome shotgun (WGS) entry which is preliminary data.</text>
</comment>
<feature type="transmembrane region" description="Helical" evidence="1">
    <location>
        <begin position="172"/>
        <end position="189"/>
    </location>
</feature>
<proteinExistence type="predicted"/>